<evidence type="ECO:0000256" key="1">
    <source>
        <dbReference type="SAM" id="SignalP"/>
    </source>
</evidence>
<dbReference type="GO" id="GO:0004806">
    <property type="term" value="F:triacylglycerol lipase activity"/>
    <property type="evidence" value="ECO:0007669"/>
    <property type="project" value="InterPro"/>
</dbReference>
<organism evidence="2 3">
    <name type="scientific">Planotetraspora thailandica</name>
    <dbReference type="NCBI Taxonomy" id="487172"/>
    <lineage>
        <taxon>Bacteria</taxon>
        <taxon>Bacillati</taxon>
        <taxon>Actinomycetota</taxon>
        <taxon>Actinomycetes</taxon>
        <taxon>Streptosporangiales</taxon>
        <taxon>Streptosporangiaceae</taxon>
        <taxon>Planotetraspora</taxon>
    </lineage>
</organism>
<feature type="chain" id="PRO_5035188663" evidence="1">
    <location>
        <begin position="31"/>
        <end position="401"/>
    </location>
</feature>
<evidence type="ECO:0000313" key="2">
    <source>
        <dbReference type="EMBL" id="GII55365.1"/>
    </source>
</evidence>
<dbReference type="Pfam" id="PF03583">
    <property type="entry name" value="LIP"/>
    <property type="match status" value="1"/>
</dbReference>
<accession>A0A8J3VD41</accession>
<proteinExistence type="predicted"/>
<dbReference type="Proteomes" id="UP000605992">
    <property type="component" value="Unassembled WGS sequence"/>
</dbReference>
<dbReference type="Gene3D" id="3.40.50.1820">
    <property type="entry name" value="alpha/beta hydrolase"/>
    <property type="match status" value="1"/>
</dbReference>
<dbReference type="AlphaFoldDB" id="A0A8J3VD41"/>
<dbReference type="RefSeq" id="WP_203945554.1">
    <property type="nucleotide sequence ID" value="NZ_BOOR01000025.1"/>
</dbReference>
<dbReference type="InterPro" id="IPR005152">
    <property type="entry name" value="Lipase_secreted"/>
</dbReference>
<reference evidence="2" key="1">
    <citation type="submission" date="2021-01" db="EMBL/GenBank/DDBJ databases">
        <title>Whole genome shotgun sequence of Planotetraspora thailandica NBRC 104271.</title>
        <authorList>
            <person name="Komaki H."/>
            <person name="Tamura T."/>
        </authorList>
    </citation>
    <scope>NUCLEOTIDE SEQUENCE</scope>
    <source>
        <strain evidence="2">NBRC 104271</strain>
    </source>
</reference>
<feature type="signal peptide" evidence="1">
    <location>
        <begin position="1"/>
        <end position="30"/>
    </location>
</feature>
<dbReference type="SUPFAM" id="SSF53474">
    <property type="entry name" value="alpha/beta-Hydrolases"/>
    <property type="match status" value="1"/>
</dbReference>
<dbReference type="PIRSF" id="PIRSF029171">
    <property type="entry name" value="Esterase_LipA"/>
    <property type="match status" value="1"/>
</dbReference>
<gene>
    <name evidence="2" type="ORF">Pth03_37540</name>
</gene>
<sequence>MNLRVRAIMSMIGVVVLPLALGGTARSAVAAESATGESAAAEAASQVVAGQVVQASPTTVYFAPGRLLEVPVNAWHIRYGSTSATSGATIVSGTLLVPRTPYLLGRRPIAGYAVGTHGLGDQCAPSAAMARGTEAELALMSLMLLKGWAVVVTDYEGLGTPGDHTYMVGVSQGHAVLDSIRAATRVGEAKLSGDAPVVIMGYSQGGSAAAWAAQLQPSYAPELRLRGVAAGGVPADLEAVARNLDGTSDFGLAAAAGLGLDAAYPELALWSHLTPEGATLFGAARDACVAQLRSSLAGRSLSELTTTDVMRLPAWRARLQENRLGTSAPRVPVFLYHAKGDEIIPYAVGSALRKEYCARGVKVSWTGVPAGSHVLGAVEGGPLAIGWLAGRVVGLPAVGNC</sequence>
<keyword evidence="3" id="KW-1185">Reference proteome</keyword>
<keyword evidence="1" id="KW-0732">Signal</keyword>
<evidence type="ECO:0000313" key="3">
    <source>
        <dbReference type="Proteomes" id="UP000605992"/>
    </source>
</evidence>
<dbReference type="Gene3D" id="1.10.260.130">
    <property type="match status" value="1"/>
</dbReference>
<dbReference type="PANTHER" id="PTHR34853:SF1">
    <property type="entry name" value="LIPASE 5"/>
    <property type="match status" value="1"/>
</dbReference>
<protein>
    <submittedName>
        <fullName evidence="2">Lipase</fullName>
    </submittedName>
</protein>
<name>A0A8J3VD41_9ACTN</name>
<comment type="caution">
    <text evidence="2">The sequence shown here is derived from an EMBL/GenBank/DDBJ whole genome shotgun (WGS) entry which is preliminary data.</text>
</comment>
<dbReference type="EMBL" id="BOOR01000025">
    <property type="protein sequence ID" value="GII55365.1"/>
    <property type="molecule type" value="Genomic_DNA"/>
</dbReference>
<dbReference type="GO" id="GO:0016042">
    <property type="term" value="P:lipid catabolic process"/>
    <property type="evidence" value="ECO:0007669"/>
    <property type="project" value="InterPro"/>
</dbReference>
<dbReference type="InterPro" id="IPR029058">
    <property type="entry name" value="AB_hydrolase_fold"/>
</dbReference>
<dbReference type="PANTHER" id="PTHR34853">
    <property type="match status" value="1"/>
</dbReference>